<dbReference type="Pfam" id="PF00370">
    <property type="entry name" value="FGGY_N"/>
    <property type="match status" value="1"/>
</dbReference>
<evidence type="ECO:0000259" key="3">
    <source>
        <dbReference type="Pfam" id="PF00370"/>
    </source>
</evidence>
<dbReference type="PANTHER" id="PTHR43095">
    <property type="entry name" value="SUGAR KINASE"/>
    <property type="match status" value="1"/>
</dbReference>
<dbReference type="EMBL" id="MLJW01002333">
    <property type="protein sequence ID" value="OIQ74936.1"/>
    <property type="molecule type" value="Genomic_DNA"/>
</dbReference>
<keyword evidence="2 5" id="KW-0418">Kinase</keyword>
<dbReference type="Pfam" id="PF02782">
    <property type="entry name" value="FGGY_C"/>
    <property type="match status" value="1"/>
</dbReference>
<dbReference type="PANTHER" id="PTHR43095:SF5">
    <property type="entry name" value="XYLULOSE KINASE"/>
    <property type="match status" value="1"/>
</dbReference>
<dbReference type="EC" id="2.7.1.17" evidence="5"/>
<dbReference type="InterPro" id="IPR043129">
    <property type="entry name" value="ATPase_NBD"/>
</dbReference>
<proteinExistence type="predicted"/>
<keyword evidence="1 5" id="KW-0808">Transferase</keyword>
<dbReference type="Gene3D" id="3.30.420.40">
    <property type="match status" value="2"/>
</dbReference>
<accession>A0A1J5PVR5</accession>
<evidence type="ECO:0000313" key="5">
    <source>
        <dbReference type="EMBL" id="OIQ74936.1"/>
    </source>
</evidence>
<dbReference type="GO" id="GO:0004856">
    <property type="term" value="F:D-xylulokinase activity"/>
    <property type="evidence" value="ECO:0007669"/>
    <property type="project" value="UniProtKB-EC"/>
</dbReference>
<protein>
    <submittedName>
        <fullName evidence="5">Xylulose kinase</fullName>
        <ecNumber evidence="5">2.7.1.17</ecNumber>
    </submittedName>
</protein>
<organism evidence="5">
    <name type="scientific">mine drainage metagenome</name>
    <dbReference type="NCBI Taxonomy" id="410659"/>
    <lineage>
        <taxon>unclassified sequences</taxon>
        <taxon>metagenomes</taxon>
        <taxon>ecological metagenomes</taxon>
    </lineage>
</organism>
<evidence type="ECO:0000256" key="2">
    <source>
        <dbReference type="ARBA" id="ARBA00022777"/>
    </source>
</evidence>
<dbReference type="SUPFAM" id="SSF53067">
    <property type="entry name" value="Actin-like ATPase domain"/>
    <property type="match status" value="2"/>
</dbReference>
<evidence type="ECO:0000256" key="1">
    <source>
        <dbReference type="ARBA" id="ARBA00022679"/>
    </source>
</evidence>
<evidence type="ECO:0000259" key="4">
    <source>
        <dbReference type="Pfam" id="PF02782"/>
    </source>
</evidence>
<dbReference type="AlphaFoldDB" id="A0A1J5PVR5"/>
<dbReference type="PIRSF" id="PIRSF000538">
    <property type="entry name" value="GlpK"/>
    <property type="match status" value="1"/>
</dbReference>
<feature type="domain" description="Carbohydrate kinase FGGY C-terminal" evidence="4">
    <location>
        <begin position="255"/>
        <end position="438"/>
    </location>
</feature>
<dbReference type="InterPro" id="IPR018484">
    <property type="entry name" value="FGGY_N"/>
</dbReference>
<dbReference type="InterPro" id="IPR050406">
    <property type="entry name" value="FGGY_Carb_Kinase"/>
</dbReference>
<sequence length="508" mass="53298">MTRQPVVVLAVDCSTTAAKAVAYDATGAAVAQSARPLVTDQPQASWHEQDARQWWTATRDALADVVGQLAGTATVGAVCLTHQRETFVCVDENGTPVRPAILWLDGRAHAEIAELGSPRVHALSGKPPDTTPALYKLAWLSRHEPATLRTAARIVDVHAYLAHELTGRWATSHASADTLGLVDLESLTWSPELLELAGVRPDQLPDLVHSGAVIASLTPEAARTIGLPGPVPLVAGIGDGQAAGIALGVDAPGLAYVNLGTSMVLGTPSSVYLTDPAFRTLAGAVPGTFMLETVLNAAAYVATWCRQEFGGTVADAGDLETAAATVPPGAEGLLTLPYWNAAQTPYWDPLARGATIGWHGRHTRAHLYRSILEGVGFELRLQLERLEEATGVPLTSLRLVGGGARSPLWVQILSDITHRQVRVCSDGELSAAGAGILARTYLDRDAPSAPSAVPSAEPAGHDVLPDESTASAYDASFAVYVTLYPQLREIFEHLAAVAAPGRTKPAGG</sequence>
<dbReference type="InterPro" id="IPR000577">
    <property type="entry name" value="Carb_kinase_FGGY"/>
</dbReference>
<feature type="domain" description="Carbohydrate kinase FGGY N-terminal" evidence="3">
    <location>
        <begin position="8"/>
        <end position="244"/>
    </location>
</feature>
<reference evidence="5" key="1">
    <citation type="submission" date="2016-10" db="EMBL/GenBank/DDBJ databases">
        <title>Sequence of Gallionella enrichment culture.</title>
        <authorList>
            <person name="Poehlein A."/>
            <person name="Muehling M."/>
            <person name="Daniel R."/>
        </authorList>
    </citation>
    <scope>NUCLEOTIDE SEQUENCE</scope>
</reference>
<name>A0A1J5PVR5_9ZZZZ</name>
<dbReference type="CDD" id="cd07779">
    <property type="entry name" value="ASKHA_NBD_FGGY_YgcE-like"/>
    <property type="match status" value="1"/>
</dbReference>
<gene>
    <name evidence="5" type="primary">xylB_5</name>
    <name evidence="5" type="ORF">GALL_434040</name>
</gene>
<dbReference type="InterPro" id="IPR018485">
    <property type="entry name" value="FGGY_C"/>
</dbReference>
<comment type="caution">
    <text evidence="5">The sequence shown here is derived from an EMBL/GenBank/DDBJ whole genome shotgun (WGS) entry which is preliminary data.</text>
</comment>